<dbReference type="EMBL" id="JAUESC010000385">
    <property type="protein sequence ID" value="KAK0578167.1"/>
    <property type="molecule type" value="Genomic_DNA"/>
</dbReference>
<reference evidence="1" key="2">
    <citation type="submission" date="2023-06" db="EMBL/GenBank/DDBJ databases">
        <authorList>
            <person name="Swenson N.G."/>
            <person name="Wegrzyn J.L."/>
            <person name="Mcevoy S.L."/>
        </authorList>
    </citation>
    <scope>NUCLEOTIDE SEQUENCE</scope>
    <source>
        <strain evidence="1">NS2018</strain>
        <tissue evidence="1">Leaf</tissue>
    </source>
</reference>
<organism evidence="1 2">
    <name type="scientific">Acer saccharum</name>
    <name type="common">Sugar maple</name>
    <dbReference type="NCBI Taxonomy" id="4024"/>
    <lineage>
        <taxon>Eukaryota</taxon>
        <taxon>Viridiplantae</taxon>
        <taxon>Streptophyta</taxon>
        <taxon>Embryophyta</taxon>
        <taxon>Tracheophyta</taxon>
        <taxon>Spermatophyta</taxon>
        <taxon>Magnoliopsida</taxon>
        <taxon>eudicotyledons</taxon>
        <taxon>Gunneridae</taxon>
        <taxon>Pentapetalae</taxon>
        <taxon>rosids</taxon>
        <taxon>malvids</taxon>
        <taxon>Sapindales</taxon>
        <taxon>Sapindaceae</taxon>
        <taxon>Hippocastanoideae</taxon>
        <taxon>Acereae</taxon>
        <taxon>Acer</taxon>
    </lineage>
</organism>
<reference evidence="1" key="1">
    <citation type="journal article" date="2022" name="Plant J.">
        <title>Strategies of tolerance reflected in two North American maple genomes.</title>
        <authorList>
            <person name="McEvoy S.L."/>
            <person name="Sezen U.U."/>
            <person name="Trouern-Trend A."/>
            <person name="McMahon S.M."/>
            <person name="Schaberg P.G."/>
            <person name="Yang J."/>
            <person name="Wegrzyn J.L."/>
            <person name="Swenson N.G."/>
        </authorList>
    </citation>
    <scope>NUCLEOTIDE SEQUENCE</scope>
    <source>
        <strain evidence="1">NS2018</strain>
    </source>
</reference>
<protein>
    <submittedName>
        <fullName evidence="1">Uncharacterized protein</fullName>
    </submittedName>
</protein>
<accession>A0AA39RQ84</accession>
<evidence type="ECO:0000313" key="1">
    <source>
        <dbReference type="EMBL" id="KAK0578167.1"/>
    </source>
</evidence>
<name>A0AA39RQ84_ACESA</name>
<evidence type="ECO:0000313" key="2">
    <source>
        <dbReference type="Proteomes" id="UP001168877"/>
    </source>
</evidence>
<proteinExistence type="predicted"/>
<keyword evidence="2" id="KW-1185">Reference proteome</keyword>
<comment type="caution">
    <text evidence="1">The sequence shown here is derived from an EMBL/GenBank/DDBJ whole genome shotgun (WGS) entry which is preliminary data.</text>
</comment>
<dbReference type="AlphaFoldDB" id="A0AA39RQ84"/>
<gene>
    <name evidence="1" type="ORF">LWI29_006192</name>
</gene>
<sequence length="140" mass="15237">MGRKKGTVEFDETVKLEMHEHIAWEKWIDIKMAKISTITSTTINQVENGLVPAVVEFDALGVVNLIGSGVSLDADVGLIVSDIQHQLCISAMVSVSYVLQQANGAAHSLAKMTLAIDDDCFWLKEVPSSVEKLVLDNVPD</sequence>
<dbReference type="Proteomes" id="UP001168877">
    <property type="component" value="Unassembled WGS sequence"/>
</dbReference>